<dbReference type="GO" id="GO:0005739">
    <property type="term" value="C:mitochondrion"/>
    <property type="evidence" value="ECO:0007669"/>
    <property type="project" value="TreeGrafter"/>
</dbReference>
<keyword evidence="5" id="KW-0067">ATP-binding</keyword>
<sequence length="495" mass="54751">MITPGLERITRLLARTPLPWRAIHVAGTNGKGSICAYISRMLDVYNNSLQRHRNADERPALRKHQRASGRMLIYERLRHARFTSPHLVDRWDCITIDGQTVPSKAFHDVEQRVLRRNDEEEVGASEFELLTATAFEIFTEHRVDVAVVETGMGGKLDATNIVGLQEGTEKPASLSWEEFRPLPLVTAISSIGLDHQAFLGGTLAEITRAKAGIFKDGVPAVYDHENPKEVKGILEDVARRICIPIRSLGHPEGSKDHLYAYEHLEEMLQLYPLPPHAKRNAAVALLATWTALQRLERPPCSTTTEDDVLLGKEWTTANAFIDSMLDVIPETTFPGRQQLIDLQDLTGRKQAVLLDGAHNAESAESLGRVVLRSRTHPDRPHVSQRVTWVLAASDTKDPKDILTPLLKDGDTVVAVEFGPVDGMPWVKPLNNERLLEAARSVVSDLESLNVHTAGKDVLAALRTASQMANGGPMVIAGSLYLVGDVLRLLRDAETV</sequence>
<dbReference type="GO" id="GO:0004326">
    <property type="term" value="F:tetrahydrofolylpolyglutamate synthase activity"/>
    <property type="evidence" value="ECO:0007669"/>
    <property type="project" value="InterPro"/>
</dbReference>
<dbReference type="InterPro" id="IPR036615">
    <property type="entry name" value="Mur_ligase_C_dom_sf"/>
</dbReference>
<dbReference type="Proteomes" id="UP001337655">
    <property type="component" value="Unassembled WGS sequence"/>
</dbReference>
<dbReference type="SUPFAM" id="SSF53244">
    <property type="entry name" value="MurD-like peptide ligases, peptide-binding domain"/>
    <property type="match status" value="1"/>
</dbReference>
<evidence type="ECO:0000256" key="6">
    <source>
        <dbReference type="ARBA" id="ARBA00022842"/>
    </source>
</evidence>
<evidence type="ECO:0000256" key="1">
    <source>
        <dbReference type="ARBA" id="ARBA00008276"/>
    </source>
</evidence>
<evidence type="ECO:0000256" key="4">
    <source>
        <dbReference type="ARBA" id="ARBA00022741"/>
    </source>
</evidence>
<evidence type="ECO:0000256" key="3">
    <source>
        <dbReference type="ARBA" id="ARBA00022723"/>
    </source>
</evidence>
<dbReference type="GO" id="GO:0008841">
    <property type="term" value="F:dihydrofolate synthase activity"/>
    <property type="evidence" value="ECO:0007669"/>
    <property type="project" value="UniProtKB-EC"/>
</dbReference>
<keyword evidence="3" id="KW-0479">Metal-binding</keyword>
<keyword evidence="4" id="KW-0547">Nucleotide-binding</keyword>
<dbReference type="GO" id="GO:0005829">
    <property type="term" value="C:cytosol"/>
    <property type="evidence" value="ECO:0007669"/>
    <property type="project" value="TreeGrafter"/>
</dbReference>
<dbReference type="Gene3D" id="3.90.190.20">
    <property type="entry name" value="Mur ligase, C-terminal domain"/>
    <property type="match status" value="1"/>
</dbReference>
<dbReference type="AlphaFoldDB" id="A0AAV9PD73"/>
<reference evidence="7 8" key="1">
    <citation type="submission" date="2023-08" db="EMBL/GenBank/DDBJ databases">
        <title>Black Yeasts Isolated from many extreme environments.</title>
        <authorList>
            <person name="Coleine C."/>
            <person name="Stajich J.E."/>
            <person name="Selbmann L."/>
        </authorList>
    </citation>
    <scope>NUCLEOTIDE SEQUENCE [LARGE SCALE GENOMIC DNA]</scope>
    <source>
        <strain evidence="7 8">CCFEE 5935</strain>
    </source>
</reference>
<name>A0AAV9PD73_9PEZI</name>
<dbReference type="InterPro" id="IPR001645">
    <property type="entry name" value="Folylpolyglutamate_synth"/>
</dbReference>
<keyword evidence="2 7" id="KW-0436">Ligase</keyword>
<dbReference type="RefSeq" id="XP_064660359.1">
    <property type="nucleotide sequence ID" value="XM_064801729.1"/>
</dbReference>
<evidence type="ECO:0000256" key="5">
    <source>
        <dbReference type="ARBA" id="ARBA00022840"/>
    </source>
</evidence>
<dbReference type="EMBL" id="JAVRRT010000006">
    <property type="protein sequence ID" value="KAK5171331.1"/>
    <property type="molecule type" value="Genomic_DNA"/>
</dbReference>
<evidence type="ECO:0000256" key="2">
    <source>
        <dbReference type="ARBA" id="ARBA00022598"/>
    </source>
</evidence>
<keyword evidence="8" id="KW-1185">Reference proteome</keyword>
<dbReference type="GO" id="GO:0005524">
    <property type="term" value="F:ATP binding"/>
    <property type="evidence" value="ECO:0007669"/>
    <property type="project" value="UniProtKB-KW"/>
</dbReference>
<dbReference type="PROSITE" id="PS01012">
    <property type="entry name" value="FOLYLPOLYGLU_SYNT_2"/>
    <property type="match status" value="1"/>
</dbReference>
<dbReference type="SUPFAM" id="SSF53623">
    <property type="entry name" value="MurD-like peptide ligases, catalytic domain"/>
    <property type="match status" value="1"/>
</dbReference>
<dbReference type="EC" id="6.3.2.12" evidence="7"/>
<dbReference type="PANTHER" id="PTHR11136:SF0">
    <property type="entry name" value="DIHYDROFOLATE SYNTHETASE-RELATED"/>
    <property type="match status" value="1"/>
</dbReference>
<keyword evidence="6" id="KW-0460">Magnesium</keyword>
<evidence type="ECO:0000313" key="8">
    <source>
        <dbReference type="Proteomes" id="UP001337655"/>
    </source>
</evidence>
<evidence type="ECO:0000313" key="7">
    <source>
        <dbReference type="EMBL" id="KAK5171331.1"/>
    </source>
</evidence>
<proteinExistence type="inferred from homology"/>
<dbReference type="Gene3D" id="3.40.1190.10">
    <property type="entry name" value="Mur-like, catalytic domain"/>
    <property type="match status" value="1"/>
</dbReference>
<dbReference type="PANTHER" id="PTHR11136">
    <property type="entry name" value="FOLYLPOLYGLUTAMATE SYNTHASE-RELATED"/>
    <property type="match status" value="1"/>
</dbReference>
<gene>
    <name evidence="7" type="primary">FOL3</name>
    <name evidence="7" type="ORF">LTR77_004475</name>
</gene>
<dbReference type="InterPro" id="IPR018109">
    <property type="entry name" value="Folylpolyglutamate_synth_CS"/>
</dbReference>
<organism evidence="7 8">
    <name type="scientific">Saxophila tyrrhenica</name>
    <dbReference type="NCBI Taxonomy" id="1690608"/>
    <lineage>
        <taxon>Eukaryota</taxon>
        <taxon>Fungi</taxon>
        <taxon>Dikarya</taxon>
        <taxon>Ascomycota</taxon>
        <taxon>Pezizomycotina</taxon>
        <taxon>Dothideomycetes</taxon>
        <taxon>Dothideomycetidae</taxon>
        <taxon>Mycosphaerellales</taxon>
        <taxon>Extremaceae</taxon>
        <taxon>Saxophila</taxon>
    </lineage>
</organism>
<dbReference type="InterPro" id="IPR036565">
    <property type="entry name" value="Mur-like_cat_sf"/>
</dbReference>
<accession>A0AAV9PD73</accession>
<comment type="caution">
    <text evidence="7">The sequence shown here is derived from an EMBL/GenBank/DDBJ whole genome shotgun (WGS) entry which is preliminary data.</text>
</comment>
<comment type="similarity">
    <text evidence="1">Belongs to the folylpolyglutamate synthase family.</text>
</comment>
<dbReference type="GeneID" id="89925821"/>
<protein>
    <submittedName>
        <fullName evidence="7">Folylpolyglutamate synthase</fullName>
        <ecNumber evidence="7">6.3.2.12</ecNumber>
    </submittedName>
</protein>
<dbReference type="GO" id="GO:0046872">
    <property type="term" value="F:metal ion binding"/>
    <property type="evidence" value="ECO:0007669"/>
    <property type="project" value="UniProtKB-KW"/>
</dbReference>